<feature type="binding site" evidence="9">
    <location>
        <position position="145"/>
    </location>
    <ligand>
        <name>Zn(2+)</name>
        <dbReference type="ChEBI" id="CHEBI:29105"/>
        <label>1</label>
    </ligand>
</feature>
<dbReference type="SMART" id="SM00518">
    <property type="entry name" value="AP2Ec"/>
    <property type="match status" value="1"/>
</dbReference>
<feature type="binding site" evidence="9">
    <location>
        <position position="216"/>
    </location>
    <ligand>
        <name>Zn(2+)</name>
        <dbReference type="ChEBI" id="CHEBI:29105"/>
        <label>2</label>
    </ligand>
</feature>
<name>A0A8J6NCN2_9BACT</name>
<feature type="binding site" evidence="9">
    <location>
        <position position="261"/>
    </location>
    <ligand>
        <name>Zn(2+)</name>
        <dbReference type="ChEBI" id="CHEBI:29105"/>
        <label>2</label>
    </ligand>
</feature>
<evidence type="ECO:0000256" key="8">
    <source>
        <dbReference type="ARBA" id="ARBA00023204"/>
    </source>
</evidence>
<dbReference type="FunFam" id="3.20.20.150:FF:000001">
    <property type="entry name" value="Probable endonuclease 4"/>
    <property type="match status" value="1"/>
</dbReference>
<comment type="function">
    <text evidence="9">Endonuclease IV plays a role in DNA repair. It cleaves phosphodiester bonds at apurinic or apyrimidinic (AP) sites, generating a 3'-hydroxyl group and a 5'-terminal sugar phosphate.</text>
</comment>
<dbReference type="Pfam" id="PF01261">
    <property type="entry name" value="AP_endonuc_2"/>
    <property type="match status" value="1"/>
</dbReference>
<feature type="binding site" evidence="9">
    <location>
        <position position="231"/>
    </location>
    <ligand>
        <name>Zn(2+)</name>
        <dbReference type="ChEBI" id="CHEBI:29105"/>
        <label>3</label>
    </ligand>
</feature>
<reference evidence="11 12" key="1">
    <citation type="submission" date="2020-08" db="EMBL/GenBank/DDBJ databases">
        <title>Bridging the membrane lipid divide: bacteria of the FCB group superphylum have the potential to synthesize archaeal ether lipids.</title>
        <authorList>
            <person name="Villanueva L."/>
            <person name="Von Meijenfeldt F.A.B."/>
            <person name="Westbye A.B."/>
            <person name="Yadav S."/>
            <person name="Hopmans E.C."/>
            <person name="Dutilh B.E."/>
            <person name="Sinninghe Damste J.S."/>
        </authorList>
    </citation>
    <scope>NUCLEOTIDE SEQUENCE [LARGE SCALE GENOMIC DNA]</scope>
    <source>
        <strain evidence="11">NIOZ-UU47</strain>
    </source>
</reference>
<accession>A0A8J6NCN2</accession>
<evidence type="ECO:0000256" key="4">
    <source>
        <dbReference type="ARBA" id="ARBA00022759"/>
    </source>
</evidence>
<evidence type="ECO:0000256" key="3">
    <source>
        <dbReference type="ARBA" id="ARBA00022723"/>
    </source>
</evidence>
<dbReference type="GO" id="GO:0008270">
    <property type="term" value="F:zinc ion binding"/>
    <property type="evidence" value="ECO:0007669"/>
    <property type="project" value="UniProtKB-UniRule"/>
</dbReference>
<dbReference type="PANTHER" id="PTHR21445">
    <property type="entry name" value="ENDONUCLEASE IV ENDODEOXYRIBONUCLEASE IV"/>
    <property type="match status" value="1"/>
</dbReference>
<evidence type="ECO:0000259" key="10">
    <source>
        <dbReference type="Pfam" id="PF01261"/>
    </source>
</evidence>
<organism evidence="11 12">
    <name type="scientific">Candidatus Desulfobia pelagia</name>
    <dbReference type="NCBI Taxonomy" id="2841692"/>
    <lineage>
        <taxon>Bacteria</taxon>
        <taxon>Pseudomonadati</taxon>
        <taxon>Thermodesulfobacteriota</taxon>
        <taxon>Desulfobulbia</taxon>
        <taxon>Desulfobulbales</taxon>
        <taxon>Desulfobulbaceae</taxon>
        <taxon>Candidatus Desulfobia</taxon>
    </lineage>
</organism>
<dbReference type="GO" id="GO:0008081">
    <property type="term" value="F:phosphoric diester hydrolase activity"/>
    <property type="evidence" value="ECO:0007669"/>
    <property type="project" value="TreeGrafter"/>
</dbReference>
<comment type="catalytic activity">
    <reaction evidence="9">
        <text>Endonucleolytic cleavage to 5'-phosphooligonucleotide end-products.</text>
        <dbReference type="EC" id="3.1.21.2"/>
    </reaction>
</comment>
<feature type="binding site" evidence="9">
    <location>
        <position position="229"/>
    </location>
    <ligand>
        <name>Zn(2+)</name>
        <dbReference type="ChEBI" id="CHEBI:29105"/>
        <label>3</label>
    </ligand>
</feature>
<dbReference type="AlphaFoldDB" id="A0A8J6NCN2"/>
<evidence type="ECO:0000313" key="11">
    <source>
        <dbReference type="EMBL" id="MBC8317444.1"/>
    </source>
</evidence>
<feature type="binding site" evidence="9">
    <location>
        <position position="182"/>
    </location>
    <ligand>
        <name>Zn(2+)</name>
        <dbReference type="ChEBI" id="CHEBI:29105"/>
        <label>3</label>
    </ligand>
</feature>
<feature type="domain" description="Xylose isomerase-like TIM barrel" evidence="10">
    <location>
        <begin position="19"/>
        <end position="271"/>
    </location>
</feature>
<evidence type="ECO:0000256" key="9">
    <source>
        <dbReference type="HAMAP-Rule" id="MF_00152"/>
    </source>
</evidence>
<keyword evidence="2 9" id="KW-0540">Nuclease</keyword>
<keyword evidence="4 9" id="KW-0255">Endonuclease</keyword>
<dbReference type="Proteomes" id="UP000614424">
    <property type="component" value="Unassembled WGS sequence"/>
</dbReference>
<protein>
    <recommendedName>
        <fullName evidence="9">Probable endonuclease 4</fullName>
        <ecNumber evidence="9">3.1.21.2</ecNumber>
    </recommendedName>
    <alternativeName>
        <fullName evidence="9">Endodeoxyribonuclease IV</fullName>
    </alternativeName>
    <alternativeName>
        <fullName evidence="9">Endonuclease IV</fullName>
    </alternativeName>
</protein>
<keyword evidence="7 9" id="KW-0862">Zinc</keyword>
<dbReference type="CDD" id="cd00019">
    <property type="entry name" value="AP2Ec"/>
    <property type="match status" value="1"/>
</dbReference>
<dbReference type="SUPFAM" id="SSF51658">
    <property type="entry name" value="Xylose isomerase-like"/>
    <property type="match status" value="1"/>
</dbReference>
<feature type="binding site" evidence="9">
    <location>
        <position position="145"/>
    </location>
    <ligand>
        <name>Zn(2+)</name>
        <dbReference type="ChEBI" id="CHEBI:29105"/>
        <label>2</label>
    </ligand>
</feature>
<dbReference type="GO" id="GO:0008833">
    <property type="term" value="F:deoxyribonuclease IV (phage-T4-induced) activity"/>
    <property type="evidence" value="ECO:0007669"/>
    <property type="project" value="UniProtKB-UniRule"/>
</dbReference>
<dbReference type="InterPro" id="IPR036237">
    <property type="entry name" value="Xyl_isomerase-like_sf"/>
</dbReference>
<dbReference type="NCBIfam" id="TIGR00587">
    <property type="entry name" value="nfo"/>
    <property type="match status" value="1"/>
</dbReference>
<evidence type="ECO:0000313" key="12">
    <source>
        <dbReference type="Proteomes" id="UP000614424"/>
    </source>
</evidence>
<dbReference type="PROSITE" id="PS00731">
    <property type="entry name" value="AP_NUCLEASE_F2_3"/>
    <property type="match status" value="1"/>
</dbReference>
<evidence type="ECO:0000256" key="6">
    <source>
        <dbReference type="ARBA" id="ARBA00022801"/>
    </source>
</evidence>
<feature type="binding site" evidence="9">
    <location>
        <position position="107"/>
    </location>
    <ligand>
        <name>Zn(2+)</name>
        <dbReference type="ChEBI" id="CHEBI:29105"/>
        <label>1</label>
    </ligand>
</feature>
<feature type="binding site" evidence="9">
    <location>
        <position position="67"/>
    </location>
    <ligand>
        <name>Zn(2+)</name>
        <dbReference type="ChEBI" id="CHEBI:29105"/>
        <label>1</label>
    </ligand>
</feature>
<evidence type="ECO:0000256" key="1">
    <source>
        <dbReference type="ARBA" id="ARBA00005340"/>
    </source>
</evidence>
<gene>
    <name evidence="9" type="primary">nfo</name>
    <name evidence="11" type="ORF">H8E41_06025</name>
</gene>
<dbReference type="GO" id="GO:0003677">
    <property type="term" value="F:DNA binding"/>
    <property type="evidence" value="ECO:0007669"/>
    <property type="project" value="InterPro"/>
</dbReference>
<dbReference type="PROSITE" id="PS51432">
    <property type="entry name" value="AP_NUCLEASE_F2_4"/>
    <property type="match status" value="1"/>
</dbReference>
<dbReference type="EMBL" id="JACNJZ010000090">
    <property type="protein sequence ID" value="MBC8317444.1"/>
    <property type="molecule type" value="Genomic_DNA"/>
</dbReference>
<evidence type="ECO:0000256" key="7">
    <source>
        <dbReference type="ARBA" id="ARBA00022833"/>
    </source>
</evidence>
<sequence>MPLLGSHMSVAGGLHLAFERISRVNGQALQIFTRNQRQWQSEPVSLSERELFMQERKKWGDGPIASHNSYLINLASHKKEIRDKSRQAMAAEIERAAALEIPYIVMHPGSHGGDGPEVGLERFVRNLDASIELVGECDDVMILIENTAGQGTGLGASFSEIRYILSNSLFGKRLGVCLDTCHLFAAGYDFRSPECYRKTFDSIDHEIGIDRIRFFHINDSKKELGSRVDRHEHIGKGHIGLDGFRNLLNDDRFRNHPMTLETPKGADLAEDRENLAVLGSLII</sequence>
<proteinExistence type="inferred from homology"/>
<feature type="binding site" evidence="9">
    <location>
        <position position="179"/>
    </location>
    <ligand>
        <name>Zn(2+)</name>
        <dbReference type="ChEBI" id="CHEBI:29105"/>
        <label>2</label>
    </ligand>
</feature>
<dbReference type="Gene3D" id="3.20.20.150">
    <property type="entry name" value="Divalent-metal-dependent TIM barrel enzymes"/>
    <property type="match status" value="1"/>
</dbReference>
<comment type="cofactor">
    <cofactor evidence="9">
        <name>Zn(2+)</name>
        <dbReference type="ChEBI" id="CHEBI:29105"/>
    </cofactor>
    <text evidence="9">Binds 3 Zn(2+) ions.</text>
</comment>
<evidence type="ECO:0000256" key="2">
    <source>
        <dbReference type="ARBA" id="ARBA00022722"/>
    </source>
</evidence>
<dbReference type="InterPro" id="IPR018246">
    <property type="entry name" value="AP_endonuc_F2_Zn_BS"/>
</dbReference>
<dbReference type="HAMAP" id="MF_00152">
    <property type="entry name" value="Nfo"/>
    <property type="match status" value="1"/>
</dbReference>
<dbReference type="GO" id="GO:0003906">
    <property type="term" value="F:DNA-(apurinic or apyrimidinic site) endonuclease activity"/>
    <property type="evidence" value="ECO:0007669"/>
    <property type="project" value="TreeGrafter"/>
</dbReference>
<dbReference type="InterPro" id="IPR001719">
    <property type="entry name" value="AP_endonuc_2"/>
</dbReference>
<keyword evidence="8 9" id="KW-0234">DNA repair</keyword>
<dbReference type="PROSITE" id="PS00730">
    <property type="entry name" value="AP_NUCLEASE_F2_2"/>
    <property type="match status" value="1"/>
</dbReference>
<dbReference type="InterPro" id="IPR013022">
    <property type="entry name" value="Xyl_isomerase-like_TIM-brl"/>
</dbReference>
<keyword evidence="3 9" id="KW-0479">Metal-binding</keyword>
<keyword evidence="6 9" id="KW-0378">Hydrolase</keyword>
<dbReference type="GO" id="GO:0006284">
    <property type="term" value="P:base-excision repair"/>
    <property type="evidence" value="ECO:0007669"/>
    <property type="project" value="TreeGrafter"/>
</dbReference>
<dbReference type="PANTHER" id="PTHR21445:SF0">
    <property type="entry name" value="APURINIC-APYRIMIDINIC ENDONUCLEASE"/>
    <property type="match status" value="1"/>
</dbReference>
<comment type="caution">
    <text evidence="11">The sequence shown here is derived from an EMBL/GenBank/DDBJ whole genome shotgun (WGS) entry which is preliminary data.</text>
</comment>
<evidence type="ECO:0000256" key="5">
    <source>
        <dbReference type="ARBA" id="ARBA00022763"/>
    </source>
</evidence>
<keyword evidence="5 9" id="KW-0227">DNA damage</keyword>
<dbReference type="EC" id="3.1.21.2" evidence="9"/>
<comment type="similarity">
    <text evidence="1 9">Belongs to the AP endonuclease 2 family.</text>
</comment>